<organism evidence="1 2">
    <name type="scientific">Apolygus lucorum</name>
    <name type="common">Small green plant bug</name>
    <name type="synonym">Lygocoris lucorum</name>
    <dbReference type="NCBI Taxonomy" id="248454"/>
    <lineage>
        <taxon>Eukaryota</taxon>
        <taxon>Metazoa</taxon>
        <taxon>Ecdysozoa</taxon>
        <taxon>Arthropoda</taxon>
        <taxon>Hexapoda</taxon>
        <taxon>Insecta</taxon>
        <taxon>Pterygota</taxon>
        <taxon>Neoptera</taxon>
        <taxon>Paraneoptera</taxon>
        <taxon>Hemiptera</taxon>
        <taxon>Heteroptera</taxon>
        <taxon>Panheteroptera</taxon>
        <taxon>Cimicomorpha</taxon>
        <taxon>Miridae</taxon>
        <taxon>Mirini</taxon>
        <taxon>Apolygus</taxon>
    </lineage>
</organism>
<reference evidence="1" key="1">
    <citation type="journal article" date="2021" name="Mol. Ecol. Resour.">
        <title>Apolygus lucorum genome provides insights into omnivorousness and mesophyll feeding.</title>
        <authorList>
            <person name="Liu Y."/>
            <person name="Liu H."/>
            <person name="Wang H."/>
            <person name="Huang T."/>
            <person name="Liu B."/>
            <person name="Yang B."/>
            <person name="Yin L."/>
            <person name="Li B."/>
            <person name="Zhang Y."/>
            <person name="Zhang S."/>
            <person name="Jiang F."/>
            <person name="Zhang X."/>
            <person name="Ren Y."/>
            <person name="Wang B."/>
            <person name="Wang S."/>
            <person name="Lu Y."/>
            <person name="Wu K."/>
            <person name="Fan W."/>
            <person name="Wang G."/>
        </authorList>
    </citation>
    <scope>NUCLEOTIDE SEQUENCE</scope>
    <source>
        <strain evidence="1">12Hb</strain>
    </source>
</reference>
<evidence type="ECO:0000313" key="1">
    <source>
        <dbReference type="EMBL" id="KAF6201135.1"/>
    </source>
</evidence>
<protein>
    <submittedName>
        <fullName evidence="1">Uncharacterized protein</fullName>
    </submittedName>
</protein>
<accession>A0A8S9X0M6</accession>
<keyword evidence="2" id="KW-1185">Reference proteome</keyword>
<proteinExistence type="predicted"/>
<name>A0A8S9X0M6_APOLU</name>
<dbReference type="Proteomes" id="UP000466442">
    <property type="component" value="Unassembled WGS sequence"/>
</dbReference>
<gene>
    <name evidence="1" type="ORF">GE061_005582</name>
</gene>
<comment type="caution">
    <text evidence="1">The sequence shown here is derived from an EMBL/GenBank/DDBJ whole genome shotgun (WGS) entry which is preliminary data.</text>
</comment>
<dbReference type="AlphaFoldDB" id="A0A8S9X0M6"/>
<evidence type="ECO:0000313" key="2">
    <source>
        <dbReference type="Proteomes" id="UP000466442"/>
    </source>
</evidence>
<sequence>MKTNAWQKKREALDSSANGLHTYTNAFSERINQFWDYVRNQLPAMSSSTSFEESKNFTIYFGFYEFDSQLFQSQLRS</sequence>
<dbReference type="EMBL" id="WIXP02000013">
    <property type="protein sequence ID" value="KAF6201135.1"/>
    <property type="molecule type" value="Genomic_DNA"/>
</dbReference>